<dbReference type="SUPFAM" id="SSF161098">
    <property type="entry name" value="MetI-like"/>
    <property type="match status" value="1"/>
</dbReference>
<dbReference type="Gene3D" id="1.10.3720.10">
    <property type="entry name" value="MetI-like"/>
    <property type="match status" value="1"/>
</dbReference>
<keyword evidence="4 8" id="KW-1003">Cell membrane</keyword>
<accession>A0AA43UCE3</accession>
<keyword evidence="5 8" id="KW-0812">Transmembrane</keyword>
<evidence type="ECO:0000256" key="5">
    <source>
        <dbReference type="ARBA" id="ARBA00022692"/>
    </source>
</evidence>
<feature type="transmembrane region" description="Helical" evidence="8">
    <location>
        <begin position="133"/>
        <end position="153"/>
    </location>
</feature>
<comment type="caution">
    <text evidence="10">The sequence shown here is derived from an EMBL/GenBank/DDBJ whole genome shotgun (WGS) entry which is preliminary data.</text>
</comment>
<keyword evidence="11" id="KW-1185">Reference proteome</keyword>
<dbReference type="PANTHER" id="PTHR43470:SF3">
    <property type="entry name" value="PHOSPHATE TRANSPORT SYSTEM PERMEASE PROTEIN PSTA-RELATED"/>
    <property type="match status" value="1"/>
</dbReference>
<evidence type="ECO:0000256" key="7">
    <source>
        <dbReference type="ARBA" id="ARBA00023136"/>
    </source>
</evidence>
<feature type="transmembrane region" description="Helical" evidence="8">
    <location>
        <begin position="209"/>
        <end position="229"/>
    </location>
</feature>
<protein>
    <recommendedName>
        <fullName evidence="8">Phosphate transport system permease protein PstA</fullName>
    </recommendedName>
</protein>
<feature type="transmembrane region" description="Helical" evidence="8">
    <location>
        <begin position="250"/>
        <end position="271"/>
    </location>
</feature>
<dbReference type="Pfam" id="PF00528">
    <property type="entry name" value="BPD_transp_1"/>
    <property type="match status" value="1"/>
</dbReference>
<gene>
    <name evidence="10" type="primary">pstA</name>
    <name evidence="10" type="ORF">Q4F26_03560</name>
</gene>
<keyword evidence="3" id="KW-0813">Transport</keyword>
<comment type="similarity">
    <text evidence="2 8">Belongs to the binding-protein-dependent transport system permease family. CysTW subfamily.</text>
</comment>
<dbReference type="InterPro" id="IPR005672">
    <property type="entry name" value="Phosphate_PstA"/>
</dbReference>
<dbReference type="PROSITE" id="PS50928">
    <property type="entry name" value="ABC_TM1"/>
    <property type="match status" value="1"/>
</dbReference>
<dbReference type="Proteomes" id="UP001171751">
    <property type="component" value="Unassembled WGS sequence"/>
</dbReference>
<evidence type="ECO:0000313" key="11">
    <source>
        <dbReference type="Proteomes" id="UP001171751"/>
    </source>
</evidence>
<feature type="transmembrane region" description="Helical" evidence="8">
    <location>
        <begin position="65"/>
        <end position="91"/>
    </location>
</feature>
<evidence type="ECO:0000256" key="6">
    <source>
        <dbReference type="ARBA" id="ARBA00022989"/>
    </source>
</evidence>
<dbReference type="NCBIfam" id="TIGR00974">
    <property type="entry name" value="3a0107s02c"/>
    <property type="match status" value="1"/>
</dbReference>
<feature type="transmembrane region" description="Helical" evidence="8">
    <location>
        <begin position="182"/>
        <end position="203"/>
    </location>
</feature>
<dbReference type="GO" id="GO:0005886">
    <property type="term" value="C:plasma membrane"/>
    <property type="evidence" value="ECO:0007669"/>
    <property type="project" value="UniProtKB-SubCell"/>
</dbReference>
<evidence type="ECO:0000256" key="4">
    <source>
        <dbReference type="ARBA" id="ARBA00022475"/>
    </source>
</evidence>
<dbReference type="GO" id="GO:0005315">
    <property type="term" value="F:phosphate transmembrane transporter activity"/>
    <property type="evidence" value="ECO:0007669"/>
    <property type="project" value="InterPro"/>
</dbReference>
<feature type="transmembrane region" description="Helical" evidence="8">
    <location>
        <begin position="12"/>
        <end position="39"/>
    </location>
</feature>
<keyword evidence="7 8" id="KW-0472">Membrane</keyword>
<dbReference type="InterPro" id="IPR035906">
    <property type="entry name" value="MetI-like_sf"/>
</dbReference>
<dbReference type="AlphaFoldDB" id="A0AA43UCE3"/>
<evidence type="ECO:0000256" key="3">
    <source>
        <dbReference type="ARBA" id="ARBA00022448"/>
    </source>
</evidence>
<name>A0AA43UCE3_9LACT</name>
<dbReference type="CDD" id="cd06261">
    <property type="entry name" value="TM_PBP2"/>
    <property type="match status" value="1"/>
</dbReference>
<feature type="domain" description="ABC transmembrane type-1" evidence="9">
    <location>
        <begin position="65"/>
        <end position="268"/>
    </location>
</feature>
<dbReference type="PANTHER" id="PTHR43470">
    <property type="entry name" value="PHOSPHATE TRANSPORT SYSTEM PERMEASE PROTEIN PSTA-RELATED"/>
    <property type="match status" value="1"/>
</dbReference>
<proteinExistence type="inferred from homology"/>
<dbReference type="GO" id="GO:0035435">
    <property type="term" value="P:phosphate ion transmembrane transport"/>
    <property type="evidence" value="ECO:0007669"/>
    <property type="project" value="InterPro"/>
</dbReference>
<dbReference type="EMBL" id="JAUNQW010000010">
    <property type="protein sequence ID" value="MDO5457400.1"/>
    <property type="molecule type" value="Genomic_DNA"/>
</dbReference>
<dbReference type="InterPro" id="IPR000515">
    <property type="entry name" value="MetI-like"/>
</dbReference>
<reference evidence="10" key="1">
    <citation type="submission" date="2023-07" db="EMBL/GenBank/DDBJ databases">
        <title>Between Cages and Wild: Unraveling the Impact of Captivity on Animal Microbiomes and Antimicrobial Resistance.</title>
        <authorList>
            <person name="Schmartz G.P."/>
            <person name="Rehner J."/>
            <person name="Schuff M.J."/>
            <person name="Becker S.L."/>
            <person name="Kravczyk M."/>
            <person name="Gurevich A."/>
            <person name="Francke R."/>
            <person name="Mueller R."/>
            <person name="Keller V."/>
            <person name="Keller A."/>
        </authorList>
    </citation>
    <scope>NUCLEOTIDE SEQUENCE</scope>
    <source>
        <strain evidence="10">S39M_St_73</strain>
    </source>
</reference>
<keyword evidence="6 8" id="KW-1133">Transmembrane helix</keyword>
<evidence type="ECO:0000256" key="2">
    <source>
        <dbReference type="ARBA" id="ARBA00007069"/>
    </source>
</evidence>
<evidence type="ECO:0000256" key="1">
    <source>
        <dbReference type="ARBA" id="ARBA00004651"/>
    </source>
</evidence>
<comment type="subcellular location">
    <subcellularLocation>
        <location evidence="1 8">Cell membrane</location>
        <topology evidence="1 8">Multi-pass membrane protein</topology>
    </subcellularLocation>
</comment>
<evidence type="ECO:0000259" key="9">
    <source>
        <dbReference type="PROSITE" id="PS50928"/>
    </source>
</evidence>
<organism evidence="10 11">
    <name type="scientific">Atopococcus tabaci</name>
    <dbReference type="NCBI Taxonomy" id="269774"/>
    <lineage>
        <taxon>Bacteria</taxon>
        <taxon>Bacillati</taxon>
        <taxon>Bacillota</taxon>
        <taxon>Bacilli</taxon>
        <taxon>Lactobacillales</taxon>
        <taxon>Carnobacteriaceae</taxon>
        <taxon>Atopococcus</taxon>
    </lineage>
</organism>
<sequence length="281" mass="30304">MKKQSHSGSTNSLIIRWIVYLATLLTFGSLLYILFFIFIKGIPNISLELFEWNFNSSNQSLVPSLINTIIVVGLTLLFATPIGVFTGVYLVEYADRTSKVTQAISMATDTLQAVPSIVYGLFGMLFFRNTLGLGYSVLAGVLTVTIMVLPLIIRSTEEAMISVDRSLREASYGLGAGKIRTIFQVVLPVAMPGIVSGVILASGRVIGETAALIFTLGTAPNMATGLLQTGRTMAVHMYVLTNEGRNVDKAFATAVVLVLFVIVVNALANWISDKILETGAK</sequence>
<evidence type="ECO:0000256" key="8">
    <source>
        <dbReference type="RuleBase" id="RU363043"/>
    </source>
</evidence>
<evidence type="ECO:0000313" key="10">
    <source>
        <dbReference type="EMBL" id="MDO5457400.1"/>
    </source>
</evidence>